<keyword evidence="1" id="KW-0479">Metal-binding</keyword>
<dbReference type="OMA" id="WMEQATI"/>
<feature type="domain" description="CCHC-type" evidence="2">
    <location>
        <begin position="427"/>
        <end position="440"/>
    </location>
</feature>
<dbReference type="InterPro" id="IPR048270">
    <property type="entry name" value="PNMA_C"/>
</dbReference>
<name>A0A3B4CV27_PYGNA</name>
<dbReference type="GO" id="GO:0003676">
    <property type="term" value="F:nucleic acid binding"/>
    <property type="evidence" value="ECO:0007669"/>
    <property type="project" value="InterPro"/>
</dbReference>
<organism evidence="3 4">
    <name type="scientific">Pygocentrus nattereri</name>
    <name type="common">Red-bellied piranha</name>
    <dbReference type="NCBI Taxonomy" id="42514"/>
    <lineage>
        <taxon>Eukaryota</taxon>
        <taxon>Metazoa</taxon>
        <taxon>Chordata</taxon>
        <taxon>Craniata</taxon>
        <taxon>Vertebrata</taxon>
        <taxon>Euteleostomi</taxon>
        <taxon>Actinopterygii</taxon>
        <taxon>Neopterygii</taxon>
        <taxon>Teleostei</taxon>
        <taxon>Ostariophysi</taxon>
        <taxon>Characiformes</taxon>
        <taxon>Characoidei</taxon>
        <taxon>Pygocentrus</taxon>
    </lineage>
</organism>
<dbReference type="InterPro" id="IPR001878">
    <property type="entry name" value="Znf_CCHC"/>
</dbReference>
<dbReference type="PROSITE" id="PS50158">
    <property type="entry name" value="ZF_CCHC"/>
    <property type="match status" value="1"/>
</dbReference>
<dbReference type="Gene3D" id="4.10.60.10">
    <property type="entry name" value="Zinc finger, CCHC-type"/>
    <property type="match status" value="1"/>
</dbReference>
<keyword evidence="1" id="KW-0863">Zinc-finger</keyword>
<keyword evidence="4" id="KW-1185">Reference proteome</keyword>
<dbReference type="Proteomes" id="UP001501920">
    <property type="component" value="Chromosome 6"/>
</dbReference>
<dbReference type="InterPro" id="IPR036875">
    <property type="entry name" value="Znf_CCHC_sf"/>
</dbReference>
<dbReference type="AlphaFoldDB" id="A0A3B4CV27"/>
<evidence type="ECO:0000259" key="2">
    <source>
        <dbReference type="PROSITE" id="PS50158"/>
    </source>
</evidence>
<dbReference type="SUPFAM" id="SSF57756">
    <property type="entry name" value="Retrovirus zinc finger-like domains"/>
    <property type="match status" value="1"/>
</dbReference>
<dbReference type="PANTHER" id="PTHR23095">
    <property type="entry name" value="PARANEOPLASTIC ANTIGEN"/>
    <property type="match status" value="1"/>
</dbReference>
<dbReference type="STRING" id="42514.ENSPNAP00000015250"/>
<sequence length="460" mass="51862">MPLMRDYLQNWCKGEELGVHHAMLVVGVGEDDDVSRIEEVLQTVRCWGRVRVRGRTFDVETSSLVALCECKEALNSPNVPSEVRPPDGSLPWKIVTANPALATSDEFAEKLKNFMLTEGKTVKDLQFFCQPPSPKDGTVESLIRAMGEFMNQSQKAPPENHSYRHLRTFSGVIRTPLGEDPFEHWMEQATIIESLKGPGLEIVRALRFTDPEAKPGEYLDALNCAFGSAESGEDLYFSFRLIQQKSGEKLSDFARRLEPFLARVVQKGGIMAKDMDRVRVEQVLRGAVGADLMLLQLRLKERRERPPKFLDLLSEIRAEEEYERSQSDNVAIQGLKAELKSLKEQMAGLAEQPRSRAEDAQSLLLPVLHSDDKGYSEAVALQKNVNRVKRKIQHLPVRDTTARVAMTKPHTAVEAKQVSSKEDDYFCYRCGENGHIATKCTLPENEKKVIQKLIASLRKT</sequence>
<evidence type="ECO:0000313" key="4">
    <source>
        <dbReference type="Proteomes" id="UP001501920"/>
    </source>
</evidence>
<dbReference type="Ensembl" id="ENSPNAT00000023387.2">
    <property type="protein sequence ID" value="ENSPNAP00000015250.2"/>
    <property type="gene ID" value="ENSPNAG00000021284.2"/>
</dbReference>
<reference evidence="3" key="3">
    <citation type="submission" date="2025-09" db="UniProtKB">
        <authorList>
            <consortium name="Ensembl"/>
        </authorList>
    </citation>
    <scope>IDENTIFICATION</scope>
</reference>
<dbReference type="GeneTree" id="ENSGT01030000234522"/>
<proteinExistence type="predicted"/>
<dbReference type="Pfam" id="PF00098">
    <property type="entry name" value="zf-CCHC"/>
    <property type="match status" value="1"/>
</dbReference>
<dbReference type="SMART" id="SM00343">
    <property type="entry name" value="ZnF_C2HC"/>
    <property type="match status" value="1"/>
</dbReference>
<evidence type="ECO:0000256" key="1">
    <source>
        <dbReference type="PROSITE-ProRule" id="PRU00047"/>
    </source>
</evidence>
<keyword evidence="1" id="KW-0862">Zinc</keyword>
<dbReference type="Pfam" id="PF14893">
    <property type="entry name" value="PNMA"/>
    <property type="match status" value="1"/>
</dbReference>
<dbReference type="GO" id="GO:0008270">
    <property type="term" value="F:zinc ion binding"/>
    <property type="evidence" value="ECO:0007669"/>
    <property type="project" value="UniProtKB-KW"/>
</dbReference>
<dbReference type="InterPro" id="IPR048271">
    <property type="entry name" value="PNMA_N"/>
</dbReference>
<reference evidence="3" key="2">
    <citation type="submission" date="2025-08" db="UniProtKB">
        <authorList>
            <consortium name="Ensembl"/>
        </authorList>
    </citation>
    <scope>IDENTIFICATION</scope>
</reference>
<protein>
    <recommendedName>
        <fullName evidence="2">CCHC-type domain-containing protein</fullName>
    </recommendedName>
</protein>
<evidence type="ECO:0000313" key="3">
    <source>
        <dbReference type="Ensembl" id="ENSPNAP00000015250.2"/>
    </source>
</evidence>
<dbReference type="PANTHER" id="PTHR23095:SF51">
    <property type="entry name" value="PARANEOPLASTIC ANTIGEN MA1 HOMOLOG-RELATED"/>
    <property type="match status" value="1"/>
</dbReference>
<reference evidence="3 4" key="1">
    <citation type="submission" date="2020-10" db="EMBL/GenBank/DDBJ databases">
        <title>Pygocentrus nattereri (red-bellied piranha) genome, fPygNat1, primary haplotype.</title>
        <authorList>
            <person name="Myers G."/>
            <person name="Meyer A."/>
            <person name="Karagic N."/>
            <person name="Pippel M."/>
            <person name="Winkler S."/>
            <person name="Tracey A."/>
            <person name="Wood J."/>
            <person name="Formenti G."/>
            <person name="Howe K."/>
            <person name="Fedrigo O."/>
            <person name="Jarvis E.D."/>
        </authorList>
    </citation>
    <scope>NUCLEOTIDE SEQUENCE [LARGE SCALE GENOMIC DNA]</scope>
</reference>
<accession>A0A3B4CV27</accession>
<dbReference type="InterPro" id="IPR026523">
    <property type="entry name" value="PNMA"/>
</dbReference>
<dbReference type="Pfam" id="PF20846">
    <property type="entry name" value="PNMA_N"/>
    <property type="match status" value="1"/>
</dbReference>